<comment type="function">
    <text evidence="1">Involved in the assembly of lipopolysaccharide (LPS) at the surface of the outer membrane.</text>
</comment>
<evidence type="ECO:0000259" key="3">
    <source>
        <dbReference type="Pfam" id="PF19838"/>
    </source>
</evidence>
<comment type="similarity">
    <text evidence="1">Belongs to the LptD family.</text>
</comment>
<keyword evidence="5" id="KW-1185">Reference proteome</keyword>
<name>A0ABQ1J8Q0_9PROT</name>
<dbReference type="Pfam" id="PF19838">
    <property type="entry name" value="LptD_2"/>
    <property type="match status" value="1"/>
</dbReference>
<dbReference type="PANTHER" id="PTHR30189:SF1">
    <property type="entry name" value="LPS-ASSEMBLY PROTEIN LPTD"/>
    <property type="match status" value="1"/>
</dbReference>
<organism evidence="4 5">
    <name type="scientific">Henriciella pelagia</name>
    <dbReference type="NCBI Taxonomy" id="1977912"/>
    <lineage>
        <taxon>Bacteria</taxon>
        <taxon>Pseudomonadati</taxon>
        <taxon>Pseudomonadota</taxon>
        <taxon>Alphaproteobacteria</taxon>
        <taxon>Hyphomonadales</taxon>
        <taxon>Hyphomonadaceae</taxon>
        <taxon>Henriciella</taxon>
    </lineage>
</organism>
<feature type="domain" description="LptD C-terminal" evidence="2">
    <location>
        <begin position="289"/>
        <end position="658"/>
    </location>
</feature>
<evidence type="ECO:0000313" key="4">
    <source>
        <dbReference type="EMBL" id="GGB61354.1"/>
    </source>
</evidence>
<feature type="domain" description="LPS-assembly protein LptD central" evidence="3">
    <location>
        <begin position="180"/>
        <end position="277"/>
    </location>
</feature>
<proteinExistence type="inferred from homology"/>
<dbReference type="Gene3D" id="2.60.450.10">
    <property type="entry name" value="Lipopolysaccharide (LPS) transport protein A like domain"/>
    <property type="match status" value="1"/>
</dbReference>
<evidence type="ECO:0000256" key="1">
    <source>
        <dbReference type="HAMAP-Rule" id="MF_01411"/>
    </source>
</evidence>
<dbReference type="InterPro" id="IPR045659">
    <property type="entry name" value="LptD_2"/>
</dbReference>
<dbReference type="InterPro" id="IPR050218">
    <property type="entry name" value="LptD"/>
</dbReference>
<dbReference type="PANTHER" id="PTHR30189">
    <property type="entry name" value="LPS-ASSEMBLY PROTEIN"/>
    <property type="match status" value="1"/>
</dbReference>
<evidence type="ECO:0000259" key="2">
    <source>
        <dbReference type="Pfam" id="PF04453"/>
    </source>
</evidence>
<keyword evidence="1" id="KW-0998">Cell outer membrane</keyword>
<dbReference type="Proteomes" id="UP000628854">
    <property type="component" value="Unassembled WGS sequence"/>
</dbReference>
<dbReference type="RefSeq" id="WP_084393539.1">
    <property type="nucleotide sequence ID" value="NZ_BMKF01000001.1"/>
</dbReference>
<dbReference type="HAMAP" id="MF_01411">
    <property type="entry name" value="LPS_assembly_LptD"/>
    <property type="match status" value="1"/>
</dbReference>
<comment type="subcellular location">
    <subcellularLocation>
        <location evidence="1">Cell outer membrane</location>
    </subcellularLocation>
</comment>
<comment type="subunit">
    <text evidence="1">Component of the lipopolysaccharide transport and assembly complex.</text>
</comment>
<feature type="chain" id="PRO_5044915154" description="LPS-assembly protein LptD" evidence="1">
    <location>
        <begin position="25"/>
        <end position="727"/>
    </location>
</feature>
<keyword evidence="1" id="KW-0732">Signal</keyword>
<dbReference type="InterPro" id="IPR007543">
    <property type="entry name" value="LptD_C"/>
</dbReference>
<accession>A0ABQ1J8Q0</accession>
<comment type="caution">
    <text evidence="1">Lacks conserved residue(s) required for the propagation of feature annotation.</text>
</comment>
<dbReference type="EMBL" id="BMKF01000001">
    <property type="protein sequence ID" value="GGB61354.1"/>
    <property type="molecule type" value="Genomic_DNA"/>
</dbReference>
<dbReference type="Pfam" id="PF04453">
    <property type="entry name" value="LptD"/>
    <property type="match status" value="1"/>
</dbReference>
<feature type="signal peptide" evidence="1">
    <location>
        <begin position="1"/>
        <end position="24"/>
    </location>
</feature>
<evidence type="ECO:0000313" key="5">
    <source>
        <dbReference type="Proteomes" id="UP000628854"/>
    </source>
</evidence>
<reference evidence="5" key="1">
    <citation type="journal article" date="2019" name="Int. J. Syst. Evol. Microbiol.">
        <title>The Global Catalogue of Microorganisms (GCM) 10K type strain sequencing project: providing services to taxonomists for standard genome sequencing and annotation.</title>
        <authorList>
            <consortium name="The Broad Institute Genomics Platform"/>
            <consortium name="The Broad Institute Genome Sequencing Center for Infectious Disease"/>
            <person name="Wu L."/>
            <person name="Ma J."/>
        </authorList>
    </citation>
    <scope>NUCLEOTIDE SEQUENCE [LARGE SCALE GENOMIC DNA]</scope>
    <source>
        <strain evidence="5">CGMCC 1.15928</strain>
    </source>
</reference>
<keyword evidence="1" id="KW-0472">Membrane</keyword>
<protein>
    <recommendedName>
        <fullName evidence="1">LPS-assembly protein LptD</fullName>
    </recommendedName>
</protein>
<gene>
    <name evidence="1 4" type="primary">lptD</name>
    <name evidence="4" type="ORF">GCM10011503_07410</name>
</gene>
<sequence length="727" mass="80427" precursor="true">MAVWKTAFAAIALGAVAPLALAQAAPNEAAESRKVTLQADNVYVLENENTVVAEGNVSAEYQGRVLTADRLTYNRSTARVRAQGNVVILEPDGTQRFADEVETDADLANGYAVEFAMRSPDGATASANSARRENETLNTLDRAIFTACELCEGDTTPTWAIRAREAVLDEDDGMYTYKDAVLEIAGIPVIYLPYFAHPDPKAERRSGFLIPTLGSSSKTGFNYQQPYLWAISPYQDLTISPAVYSKVNPLLELDYRKRFWSGNLNISATVTNEKEFDSDGEKFGEQEWRGHIFADGQFSINENWLWGFGVEETTDDLYIERYDIRGENDKRGLYTNQPRTLLSQLYAVGQSSNWYADASVLTFDNLRLTDQREAAIADVLPLGYAQYDLDLGAFGYAGLNASTAFLSRQTGPDSHRLTVGADWSVQKILPGGVVAQPFAEARFDRYELNDFPNTGDGDTVDRGVGAIGTELSLPFYRPGKSVDIIVEPIVMAAVGTKGPNDAEIPIEDGLFYELDTSSLFDANGQAGYDLYEGDGKIGAGISTVARWKSGVQLSALAGRRWRDRDDPAFDVPSNLDGTASDWLGAVSLDWGRPFTFKAKVRLDDDSLELNRLDTSVDLRFDRFLASAIYYQIDEEITQAGIRQEGVILQSEVSVTDNYFVTYGLQRDIESNRDIRHSIGVGYQDDCSRFELVFERSEQVDRQLGPSDSIMFRFGLKTLGDFGSNSFD</sequence>
<dbReference type="InterPro" id="IPR020889">
    <property type="entry name" value="LipoPS_assembly_LptD"/>
</dbReference>
<comment type="caution">
    <text evidence="4">The sequence shown here is derived from an EMBL/GenBank/DDBJ whole genome shotgun (WGS) entry which is preliminary data.</text>
</comment>